<evidence type="ECO:0000259" key="3">
    <source>
        <dbReference type="PROSITE" id="PS50075"/>
    </source>
</evidence>
<evidence type="ECO:0000313" key="4">
    <source>
        <dbReference type="EMBL" id="MDT7526344.1"/>
    </source>
</evidence>
<evidence type="ECO:0000256" key="2">
    <source>
        <dbReference type="ARBA" id="ARBA00022553"/>
    </source>
</evidence>
<evidence type="ECO:0000313" key="5">
    <source>
        <dbReference type="Proteomes" id="UP001305027"/>
    </source>
</evidence>
<dbReference type="Gene3D" id="1.10.1200.10">
    <property type="entry name" value="ACP-like"/>
    <property type="match status" value="1"/>
</dbReference>
<dbReference type="InterPro" id="IPR036736">
    <property type="entry name" value="ACP-like_sf"/>
</dbReference>
<dbReference type="Pfam" id="PF00550">
    <property type="entry name" value="PP-binding"/>
    <property type="match status" value="1"/>
</dbReference>
<comment type="caution">
    <text evidence="4">The sequence shown here is derived from an EMBL/GenBank/DDBJ whole genome shotgun (WGS) entry which is preliminary data.</text>
</comment>
<dbReference type="EMBL" id="JANFPJ010000018">
    <property type="protein sequence ID" value="MDT7526344.1"/>
    <property type="molecule type" value="Genomic_DNA"/>
</dbReference>
<gene>
    <name evidence="4" type="ORF">NOG12_09670</name>
</gene>
<feature type="domain" description="Carrier" evidence="3">
    <location>
        <begin position="2"/>
        <end position="79"/>
    </location>
</feature>
<keyword evidence="2" id="KW-0597">Phosphoprotein</keyword>
<name>A0ABU3KXW3_9GAMM</name>
<reference evidence="4 5" key="1">
    <citation type="submission" date="2022-07" db="EMBL/GenBank/DDBJ databases">
        <title>Pseudidiomarina sp. nov, a marine bacterium isolated from Pacific Ocean.</title>
        <authorList>
            <person name="Wang Y."/>
        </authorList>
    </citation>
    <scope>NUCLEOTIDE SEQUENCE [LARGE SCALE GENOMIC DNA]</scope>
    <source>
        <strain evidence="4 5">GXY010</strain>
    </source>
</reference>
<dbReference type="SUPFAM" id="SSF47336">
    <property type="entry name" value="ACP-like"/>
    <property type="match status" value="1"/>
</dbReference>
<dbReference type="RefSeq" id="WP_153827140.1">
    <property type="nucleotide sequence ID" value="NZ_JANFPJ010000018.1"/>
</dbReference>
<dbReference type="Proteomes" id="UP001305027">
    <property type="component" value="Unassembled WGS sequence"/>
</dbReference>
<dbReference type="InterPro" id="IPR020806">
    <property type="entry name" value="PKS_PP-bd"/>
</dbReference>
<keyword evidence="1" id="KW-0596">Phosphopantetheine</keyword>
<dbReference type="SMART" id="SM00823">
    <property type="entry name" value="PKS_PP"/>
    <property type="match status" value="1"/>
</dbReference>
<evidence type="ECO:0000256" key="1">
    <source>
        <dbReference type="ARBA" id="ARBA00022450"/>
    </source>
</evidence>
<proteinExistence type="predicted"/>
<organism evidence="4 5">
    <name type="scientific">Pseudidiomarina fusca</name>
    <dbReference type="NCBI Taxonomy" id="2965078"/>
    <lineage>
        <taxon>Bacteria</taxon>
        <taxon>Pseudomonadati</taxon>
        <taxon>Pseudomonadota</taxon>
        <taxon>Gammaproteobacteria</taxon>
        <taxon>Alteromonadales</taxon>
        <taxon>Idiomarinaceae</taxon>
        <taxon>Pseudidiomarina</taxon>
    </lineage>
</organism>
<keyword evidence="5" id="KW-1185">Reference proteome</keyword>
<protein>
    <submittedName>
        <fullName evidence="4">Acyl carrier protein</fullName>
    </submittedName>
</protein>
<sequence length="83" mass="9329">MTTVQDIQAFLTNSAVGVLEVSREDVTPTTPLVDIGMTSFYAVLLCGMIEDEYEIEVEPLLMFECRTIAEVSEEVLEVIKRQK</sequence>
<dbReference type="PROSITE" id="PS50075">
    <property type="entry name" value="CARRIER"/>
    <property type="match status" value="1"/>
</dbReference>
<accession>A0ABU3KXW3</accession>
<dbReference type="InterPro" id="IPR009081">
    <property type="entry name" value="PP-bd_ACP"/>
</dbReference>